<comment type="catalytic activity">
    <reaction evidence="6 7">
        <text>UDP-alpha-D-glucose + 2 NAD(+) + H2O = UDP-alpha-D-glucuronate + 2 NADH + 3 H(+)</text>
        <dbReference type="Rhea" id="RHEA:23596"/>
        <dbReference type="ChEBI" id="CHEBI:15377"/>
        <dbReference type="ChEBI" id="CHEBI:15378"/>
        <dbReference type="ChEBI" id="CHEBI:57540"/>
        <dbReference type="ChEBI" id="CHEBI:57945"/>
        <dbReference type="ChEBI" id="CHEBI:58052"/>
        <dbReference type="ChEBI" id="CHEBI:58885"/>
        <dbReference type="EC" id="1.1.1.22"/>
    </reaction>
</comment>
<feature type="binding site" evidence="10">
    <location>
        <position position="344"/>
    </location>
    <ligand>
        <name>NAD(+)</name>
        <dbReference type="ChEBI" id="CHEBI:57540"/>
    </ligand>
</feature>
<dbReference type="SUPFAM" id="SSF52413">
    <property type="entry name" value="UDP-glucose/GDP-mannose dehydrogenase C-terminal domain"/>
    <property type="match status" value="1"/>
</dbReference>
<dbReference type="Gene3D" id="1.20.5.100">
    <property type="entry name" value="Cytochrome c1, transmembrane anchor, C-terminal"/>
    <property type="match status" value="1"/>
</dbReference>
<feature type="binding site" evidence="10">
    <location>
        <position position="166"/>
    </location>
    <ligand>
        <name>NAD(+)</name>
        <dbReference type="ChEBI" id="CHEBI:57540"/>
    </ligand>
</feature>
<dbReference type="AlphaFoldDB" id="A0A5A7NMX7"/>
<evidence type="ECO:0000256" key="10">
    <source>
        <dbReference type="PIRSR" id="PIRSR500134-3"/>
    </source>
</evidence>
<keyword evidence="14" id="KW-1185">Reference proteome</keyword>
<feature type="region of interest" description="Disordered" evidence="11">
    <location>
        <begin position="451"/>
        <end position="487"/>
    </location>
</feature>
<dbReference type="InterPro" id="IPR014026">
    <property type="entry name" value="UDP-Glc/GDP-Man_DH_dimer"/>
</dbReference>
<evidence type="ECO:0000313" key="13">
    <source>
        <dbReference type="EMBL" id="GER22255.1"/>
    </source>
</evidence>
<keyword evidence="4 7" id="KW-0560">Oxidoreductase</keyword>
<dbReference type="Proteomes" id="UP000325307">
    <property type="component" value="Unassembled WGS sequence"/>
</dbReference>
<comment type="similarity">
    <text evidence="2 7">Belongs to the UDP-glucose/GDP-mannose dehydrogenase family.</text>
</comment>
<sequence>MDSTLPNPAAPKVTVVGTGYLGATHAICMAVLGFDVLGVDVDERKVAQLRAGKVPFFEPGLPEKLDRAMATGRLHFTTDFDEAAAFGDVHFVCVGTPQATDSSAAELKYVHAAFASLASRIDRKALLVGKSTVPIGTAARLTGMVQGLSPAGPELELAWNPEFLREGFAVEDTLHPDRLVFGVASEWAESQLRRIFHPLLADGTPLIVTDLATAELVKVAANSFLATKISFINAMAEVCEATGADVSLLARALSLDTRIGGRFLKPGLGFGGGCLPKDIRAFKHRAEELGVGQAVRFLGEVDSINNRRRTRSVDLIRELAGGTLSGVKVAALGAAFKPNSDDVRDAPALDVARLLYLEGASVTVYDPEANPNAHRTYPDLDYVGSLAEAVRHADVVALLTEWDEFREADPQDLGALVAHRRIFDGRHALNPDHYTAHGWEYRALGRPYQPAGRSGAVAAGTTGHGPEAPARTGAPETGQEGPFSQSH</sequence>
<dbReference type="GO" id="GO:0051287">
    <property type="term" value="F:NAD binding"/>
    <property type="evidence" value="ECO:0007669"/>
    <property type="project" value="InterPro"/>
</dbReference>
<evidence type="ECO:0000256" key="5">
    <source>
        <dbReference type="ARBA" id="ARBA00023027"/>
    </source>
</evidence>
<feature type="binding site" evidence="10">
    <location>
        <position position="45"/>
    </location>
    <ligand>
        <name>NAD(+)</name>
        <dbReference type="ChEBI" id="CHEBI:57540"/>
    </ligand>
</feature>
<evidence type="ECO:0000259" key="12">
    <source>
        <dbReference type="SMART" id="SM00984"/>
    </source>
</evidence>
<feature type="binding site" evidence="9">
    <location>
        <begin position="263"/>
        <end position="267"/>
    </location>
    <ligand>
        <name>substrate</name>
    </ligand>
</feature>
<feature type="binding site" evidence="9">
    <location>
        <position position="271"/>
    </location>
    <ligand>
        <name>substrate</name>
    </ligand>
</feature>
<feature type="binding site" evidence="10">
    <location>
        <position position="277"/>
    </location>
    <ligand>
        <name>NAD(+)</name>
        <dbReference type="ChEBI" id="CHEBI:57540"/>
    </ligand>
</feature>
<dbReference type="Pfam" id="PF03721">
    <property type="entry name" value="UDPG_MGDP_dh_N"/>
    <property type="match status" value="1"/>
</dbReference>
<feature type="active site" description="Nucleophile" evidence="8">
    <location>
        <position position="274"/>
    </location>
</feature>
<dbReference type="UniPathway" id="UPA00038">
    <property type="reaction ID" value="UER00491"/>
</dbReference>
<feature type="domain" description="UDP-glucose/GDP-mannose dehydrogenase C-terminal" evidence="12">
    <location>
        <begin position="330"/>
        <end position="431"/>
    </location>
</feature>
<proteinExistence type="inferred from homology"/>
<feature type="binding site" evidence="10">
    <location>
        <position position="40"/>
    </location>
    <ligand>
        <name>NAD(+)</name>
        <dbReference type="ChEBI" id="CHEBI:57540"/>
    </ligand>
</feature>
<evidence type="ECO:0000256" key="4">
    <source>
        <dbReference type="ARBA" id="ARBA00023002"/>
    </source>
</evidence>
<organism evidence="13 14">
    <name type="scientific">Zafaria cholistanensis</name>
    <dbReference type="NCBI Taxonomy" id="1682741"/>
    <lineage>
        <taxon>Bacteria</taxon>
        <taxon>Bacillati</taxon>
        <taxon>Actinomycetota</taxon>
        <taxon>Actinomycetes</taxon>
        <taxon>Micrococcales</taxon>
        <taxon>Micrococcaceae</taxon>
        <taxon>Zafaria</taxon>
    </lineage>
</organism>
<dbReference type="InterPro" id="IPR036220">
    <property type="entry name" value="UDP-Glc/GDP-Man_DH_C_sf"/>
</dbReference>
<evidence type="ECO:0000256" key="3">
    <source>
        <dbReference type="ARBA" id="ARBA00012954"/>
    </source>
</evidence>
<dbReference type="GO" id="GO:0006065">
    <property type="term" value="P:UDP-glucuronate biosynthetic process"/>
    <property type="evidence" value="ECO:0007669"/>
    <property type="project" value="UniProtKB-UniPathway"/>
</dbReference>
<reference evidence="13 14" key="1">
    <citation type="submission" date="2019-09" db="EMBL/GenBank/DDBJ databases">
        <title>Arthrobacter zafarii sp. nov., a moderately thermotolerant and halotolerant actinobacterium isolated from Cholistan desert soil of Pakistan.</title>
        <authorList>
            <person name="Amin A."/>
            <person name="Ahmed I."/>
            <person name="Khalid N."/>
            <person name="Schumann P."/>
            <person name="Busse H.J."/>
            <person name="Khan I.U."/>
            <person name="Li S."/>
            <person name="Li W.J."/>
        </authorList>
    </citation>
    <scope>NUCLEOTIDE SEQUENCE [LARGE SCALE GENOMIC DNA]</scope>
    <source>
        <strain evidence="13 14">NCCP-1664</strain>
    </source>
</reference>
<gene>
    <name evidence="13" type="ORF">NCCP1664_07520</name>
</gene>
<dbReference type="InterPro" id="IPR017476">
    <property type="entry name" value="UDP-Glc/GDP-Man"/>
</dbReference>
<evidence type="ECO:0000256" key="8">
    <source>
        <dbReference type="PIRSR" id="PIRSR500134-1"/>
    </source>
</evidence>
<keyword evidence="5 7" id="KW-0520">NAD</keyword>
<feature type="binding site" evidence="9">
    <location>
        <begin position="163"/>
        <end position="166"/>
    </location>
    <ligand>
        <name>substrate</name>
    </ligand>
</feature>
<dbReference type="InterPro" id="IPR008927">
    <property type="entry name" value="6-PGluconate_DH-like_C_sf"/>
</dbReference>
<dbReference type="PIRSF" id="PIRSF000124">
    <property type="entry name" value="UDPglc_GDPman_dh"/>
    <property type="match status" value="1"/>
</dbReference>
<evidence type="ECO:0000256" key="6">
    <source>
        <dbReference type="ARBA" id="ARBA00047473"/>
    </source>
</evidence>
<name>A0A5A7NMX7_9MICC</name>
<evidence type="ECO:0000256" key="2">
    <source>
        <dbReference type="ARBA" id="ARBA00006601"/>
    </source>
</evidence>
<dbReference type="GO" id="GO:0000271">
    <property type="term" value="P:polysaccharide biosynthetic process"/>
    <property type="evidence" value="ECO:0007669"/>
    <property type="project" value="InterPro"/>
</dbReference>
<dbReference type="Pfam" id="PF00984">
    <property type="entry name" value="UDPG_MGDP_dh"/>
    <property type="match status" value="1"/>
</dbReference>
<dbReference type="Pfam" id="PF03720">
    <property type="entry name" value="UDPG_MGDP_dh_C"/>
    <property type="match status" value="1"/>
</dbReference>
<evidence type="ECO:0000313" key="14">
    <source>
        <dbReference type="Proteomes" id="UP000325307"/>
    </source>
</evidence>
<dbReference type="PIRSF" id="PIRSF500134">
    <property type="entry name" value="UDPglc_DH_bac"/>
    <property type="match status" value="1"/>
</dbReference>
<dbReference type="PANTHER" id="PTHR43750:SF3">
    <property type="entry name" value="UDP-GLUCOSE 6-DEHYDROGENASE TUAD"/>
    <property type="match status" value="1"/>
</dbReference>
<dbReference type="Gene3D" id="3.40.50.720">
    <property type="entry name" value="NAD(P)-binding Rossmann-like Domain"/>
    <property type="match status" value="2"/>
</dbReference>
<evidence type="ECO:0000256" key="11">
    <source>
        <dbReference type="SAM" id="MobiDB-lite"/>
    </source>
</evidence>
<dbReference type="InterPro" id="IPR036291">
    <property type="entry name" value="NAD(P)-bd_dom_sf"/>
</dbReference>
<dbReference type="InterPro" id="IPR001732">
    <property type="entry name" value="UDP-Glc/GDP-Man_DH_N"/>
</dbReference>
<dbReference type="NCBIfam" id="TIGR03026">
    <property type="entry name" value="NDP-sugDHase"/>
    <property type="match status" value="1"/>
</dbReference>
<evidence type="ECO:0000256" key="1">
    <source>
        <dbReference type="ARBA" id="ARBA00004701"/>
    </source>
</evidence>
<comment type="caution">
    <text evidence="13">The sequence shown here is derived from an EMBL/GenBank/DDBJ whole genome shotgun (WGS) entry which is preliminary data.</text>
</comment>
<dbReference type="SMART" id="SM00984">
    <property type="entry name" value="UDPG_MGDP_dh_C"/>
    <property type="match status" value="1"/>
</dbReference>
<feature type="binding site" evidence="9">
    <location>
        <position position="337"/>
    </location>
    <ligand>
        <name>substrate</name>
    </ligand>
</feature>
<dbReference type="OrthoDB" id="5193947at2"/>
<dbReference type="EC" id="1.1.1.22" evidence="3 7"/>
<feature type="binding site" evidence="10">
    <location>
        <position position="132"/>
    </location>
    <ligand>
        <name>NAD(+)</name>
        <dbReference type="ChEBI" id="CHEBI:57540"/>
    </ligand>
</feature>
<dbReference type="PANTHER" id="PTHR43750">
    <property type="entry name" value="UDP-GLUCOSE 6-DEHYDROGENASE TUAD"/>
    <property type="match status" value="1"/>
</dbReference>
<dbReference type="InterPro" id="IPR028357">
    <property type="entry name" value="UDPglc_DH_bac"/>
</dbReference>
<dbReference type="SUPFAM" id="SSF51735">
    <property type="entry name" value="NAD(P)-binding Rossmann-fold domains"/>
    <property type="match status" value="1"/>
</dbReference>
<feature type="binding site" evidence="9">
    <location>
        <position position="218"/>
    </location>
    <ligand>
        <name>substrate</name>
    </ligand>
</feature>
<protein>
    <recommendedName>
        <fullName evidence="3 7">UDP-glucose 6-dehydrogenase</fullName>
        <ecNumber evidence="3 7">1.1.1.22</ecNumber>
    </recommendedName>
</protein>
<evidence type="ECO:0000256" key="7">
    <source>
        <dbReference type="PIRNR" id="PIRNR000124"/>
    </source>
</evidence>
<evidence type="ECO:0000256" key="9">
    <source>
        <dbReference type="PIRSR" id="PIRSR500134-2"/>
    </source>
</evidence>
<dbReference type="InterPro" id="IPR014027">
    <property type="entry name" value="UDP-Glc/GDP-Man_DH_C"/>
</dbReference>
<accession>A0A5A7NMX7</accession>
<dbReference type="EMBL" id="BKDJ01000002">
    <property type="protein sequence ID" value="GER22255.1"/>
    <property type="molecule type" value="Genomic_DNA"/>
</dbReference>
<comment type="pathway">
    <text evidence="1">Nucleotide-sugar biosynthesis; UDP-alpha-D-glucuronate biosynthesis; UDP-alpha-D-glucuronate from UDP-alpha-D-glucose: step 1/1.</text>
</comment>
<dbReference type="GO" id="GO:0003979">
    <property type="term" value="F:UDP-glucose 6-dehydrogenase activity"/>
    <property type="evidence" value="ECO:0007669"/>
    <property type="project" value="UniProtKB-EC"/>
</dbReference>
<feature type="binding site" evidence="10">
    <location>
        <position position="96"/>
    </location>
    <ligand>
        <name>NAD(+)</name>
        <dbReference type="ChEBI" id="CHEBI:57540"/>
    </ligand>
</feature>
<dbReference type="SUPFAM" id="SSF48179">
    <property type="entry name" value="6-phosphogluconate dehydrogenase C-terminal domain-like"/>
    <property type="match status" value="1"/>
</dbReference>
<dbReference type="RefSeq" id="WP_149955885.1">
    <property type="nucleotide sequence ID" value="NZ_BKDJ01000002.1"/>
</dbReference>